<sequence>MLKFSMELCYPQLDVKTLSVGTLGPKETSSEQTLNYLISQWKLQHISVNSHLFDSFTDLKESLLQNQIDLALVPHAYERINDFYMEPSFKLGFIFTYPTPVYGLAKRKNEEILLENCTLVTHPAPLPLLPYLLPGELNQNKIKIKFVNSTSVAAIQVKQGLADLAITNENALREYDLEFISQYGKIEMSWSLFQKKENTMIQSIYLPVHT</sequence>
<protein>
    <submittedName>
        <fullName evidence="1">Bacilysin biosynthesis protein BacA</fullName>
    </submittedName>
</protein>
<dbReference type="PATRIC" id="fig|1641812.3.peg.1274"/>
<reference evidence="1 2" key="1">
    <citation type="journal article" date="2015" name="Genome Announc.">
        <title>Complete Genome Sequence of Microcystis aeruginosa NIES-2549, a Bloom-Forming Cyanobacterium from Lake Kasumigaura, Japan.</title>
        <authorList>
            <person name="Yamaguchi H."/>
            <person name="Suzuki S."/>
            <person name="Tanabe Y."/>
            <person name="Osana Y."/>
            <person name="Shimura Y."/>
            <person name="Ishida K."/>
            <person name="Kawachi M."/>
        </authorList>
    </citation>
    <scope>NUCLEOTIDE SEQUENCE [LARGE SCALE GENOMIC DNA]</scope>
    <source>
        <strain evidence="1 2">NIES-2549</strain>
    </source>
</reference>
<gene>
    <name evidence="1" type="ORF">MYAER_1232</name>
</gene>
<dbReference type="RefSeq" id="WP_046661398.1">
    <property type="nucleotide sequence ID" value="NZ_CP011304.1"/>
</dbReference>
<evidence type="ECO:0000313" key="2">
    <source>
        <dbReference type="Proteomes" id="UP000034103"/>
    </source>
</evidence>
<organism evidence="1 2">
    <name type="scientific">Microcystis aeruginosa NIES-2549</name>
    <dbReference type="NCBI Taxonomy" id="1641812"/>
    <lineage>
        <taxon>Bacteria</taxon>
        <taxon>Bacillati</taxon>
        <taxon>Cyanobacteriota</taxon>
        <taxon>Cyanophyceae</taxon>
        <taxon>Oscillatoriophycideae</taxon>
        <taxon>Chroococcales</taxon>
        <taxon>Microcystaceae</taxon>
        <taxon>Microcystis</taxon>
    </lineage>
</organism>
<dbReference type="HOGENOM" id="CLU_109848_0_1_3"/>
<dbReference type="EMBL" id="CP011304">
    <property type="protein sequence ID" value="AKE63590.1"/>
    <property type="molecule type" value="Genomic_DNA"/>
</dbReference>
<name>A0A0F6RK77_MICAE</name>
<accession>A0A0F6RK77</accession>
<dbReference type="AlphaFoldDB" id="A0A0F6RK77"/>
<proteinExistence type="predicted"/>
<evidence type="ECO:0000313" key="1">
    <source>
        <dbReference type="EMBL" id="AKE63590.1"/>
    </source>
</evidence>
<dbReference type="Proteomes" id="UP000034103">
    <property type="component" value="Chromosome"/>
</dbReference>
<dbReference type="SUPFAM" id="SSF53850">
    <property type="entry name" value="Periplasmic binding protein-like II"/>
    <property type="match status" value="1"/>
</dbReference>